<reference evidence="2" key="2">
    <citation type="submission" date="2015-07" db="EMBL/GenBank/DDBJ databases">
        <title>Plasmids, circular viruses and viroids from rat gut.</title>
        <authorList>
            <person name="Jorgensen T.J."/>
            <person name="Hansen M.A."/>
            <person name="Xu Z."/>
            <person name="Tabak M.A."/>
            <person name="Sorensen S.J."/>
            <person name="Hansen L.H."/>
        </authorList>
    </citation>
    <scope>NUCLEOTIDE SEQUENCE</scope>
    <source>
        <plasmid evidence="2">pRGFK1376</plasmid>
    </source>
</reference>
<dbReference type="GO" id="GO:0003887">
    <property type="term" value="F:DNA-directed DNA polymerase activity"/>
    <property type="evidence" value="ECO:0007669"/>
    <property type="project" value="InterPro"/>
</dbReference>
<dbReference type="InterPro" id="IPR036388">
    <property type="entry name" value="WH-like_DNA-bd_sf"/>
</dbReference>
<sequence>MVKLVATKSNWLVEASYKLTLQEQRFLLVCIGKLNPFQDCQSKTMTLTATEFFESFEDMGRENAERELKKAIDRLWDRSVIVKDPEQTEEFRWIQNKAKYHKGEARVSVTFSDSVMPYLTQLKGQFTSVVVKNVSSLSSAYSIRVYELLFRYAKAPKKERYFPLDEFRTLLGIEDKYPQFRDLNRRVITPAVEELNAKSDLSVRFEAVKQGRGGKVAGIKFYFSIDKQIRMAV</sequence>
<geneLocation type="plasmid" evidence="2">
    <name>pRGFK1376</name>
</geneLocation>
<evidence type="ECO:0000259" key="1">
    <source>
        <dbReference type="Pfam" id="PF01051"/>
    </source>
</evidence>
<proteinExistence type="predicted"/>
<evidence type="ECO:0000313" key="2">
    <source>
        <dbReference type="EMBL" id="CRY97125.1"/>
    </source>
</evidence>
<accession>A0A0H5Q6V1</accession>
<keyword evidence="2" id="KW-0614">Plasmid</keyword>
<dbReference type="Gene3D" id="1.10.10.10">
    <property type="entry name" value="Winged helix-like DNA-binding domain superfamily/Winged helix DNA-binding domain"/>
    <property type="match status" value="2"/>
</dbReference>
<dbReference type="EMBL" id="LN853937">
    <property type="protein sequence ID" value="CRY97125.1"/>
    <property type="molecule type" value="Genomic_DNA"/>
</dbReference>
<dbReference type="InterPro" id="IPR000525">
    <property type="entry name" value="Initiator_Rep_WH1"/>
</dbReference>
<reference evidence="2" key="1">
    <citation type="submission" date="2015-06" db="EMBL/GenBank/DDBJ databases">
        <authorList>
            <person name="Joergensen T."/>
        </authorList>
    </citation>
    <scope>NUCLEOTIDE SEQUENCE</scope>
    <source>
        <plasmid evidence="2">pRGFK1376</plasmid>
    </source>
</reference>
<dbReference type="Pfam" id="PF01051">
    <property type="entry name" value="Rep3_N"/>
    <property type="match status" value="1"/>
</dbReference>
<name>A0A0H5Q6V1_9ZZZZ</name>
<dbReference type="InterPro" id="IPR036390">
    <property type="entry name" value="WH_DNA-bd_sf"/>
</dbReference>
<dbReference type="SUPFAM" id="SSF46785">
    <property type="entry name" value="Winged helix' DNA-binding domain"/>
    <property type="match status" value="2"/>
</dbReference>
<dbReference type="Pfam" id="PF21205">
    <property type="entry name" value="Rep3_C"/>
    <property type="match status" value="1"/>
</dbReference>
<dbReference type="GO" id="GO:0006270">
    <property type="term" value="P:DNA replication initiation"/>
    <property type="evidence" value="ECO:0007669"/>
    <property type="project" value="InterPro"/>
</dbReference>
<dbReference type="AlphaFoldDB" id="A0A0H5Q6V1"/>
<organism evidence="2">
    <name type="scientific">uncultured prokaryote</name>
    <dbReference type="NCBI Taxonomy" id="198431"/>
    <lineage>
        <taxon>unclassified sequences</taxon>
        <taxon>environmental samples</taxon>
    </lineage>
</organism>
<protein>
    <recommendedName>
        <fullName evidence="1">Initiator Rep protein WH1 domain-containing protein</fullName>
    </recommendedName>
</protein>
<feature type="domain" description="Initiator Rep protein WH1" evidence="1">
    <location>
        <begin position="7"/>
        <end position="149"/>
    </location>
</feature>